<organism evidence="1 2">
    <name type="scientific">Monilinia fructicola</name>
    <name type="common">Brown rot fungus</name>
    <name type="synonym">Ciboria fructicola</name>
    <dbReference type="NCBI Taxonomy" id="38448"/>
    <lineage>
        <taxon>Eukaryota</taxon>
        <taxon>Fungi</taxon>
        <taxon>Dikarya</taxon>
        <taxon>Ascomycota</taxon>
        <taxon>Pezizomycotina</taxon>
        <taxon>Leotiomycetes</taxon>
        <taxon>Helotiales</taxon>
        <taxon>Sclerotiniaceae</taxon>
        <taxon>Monilinia</taxon>
    </lineage>
</organism>
<dbReference type="Proteomes" id="UP000322873">
    <property type="component" value="Unassembled WGS sequence"/>
</dbReference>
<evidence type="ECO:0000313" key="2">
    <source>
        <dbReference type="Proteomes" id="UP000322873"/>
    </source>
</evidence>
<evidence type="ECO:0000313" key="1">
    <source>
        <dbReference type="EMBL" id="KAA8575327.1"/>
    </source>
</evidence>
<dbReference type="AlphaFoldDB" id="A0A5M9K3F8"/>
<proteinExistence type="predicted"/>
<keyword evidence="2" id="KW-1185">Reference proteome</keyword>
<protein>
    <submittedName>
        <fullName evidence="1">Uncharacterized protein</fullName>
    </submittedName>
</protein>
<dbReference type="EMBL" id="VICG01000002">
    <property type="protein sequence ID" value="KAA8575327.1"/>
    <property type="molecule type" value="Genomic_DNA"/>
</dbReference>
<comment type="caution">
    <text evidence="1">The sequence shown here is derived from an EMBL/GenBank/DDBJ whole genome shotgun (WGS) entry which is preliminary data.</text>
</comment>
<name>A0A5M9K3F8_MONFR</name>
<reference evidence="1 2" key="1">
    <citation type="submission" date="2019-06" db="EMBL/GenBank/DDBJ databases">
        <title>Genome Sequence of the Brown Rot Fungal Pathogen Monilinia fructicola.</title>
        <authorList>
            <person name="De Miccolis Angelini R.M."/>
            <person name="Landi L."/>
            <person name="Abate D."/>
            <person name="Pollastro S."/>
            <person name="Romanazzi G."/>
            <person name="Faretra F."/>
        </authorList>
    </citation>
    <scope>NUCLEOTIDE SEQUENCE [LARGE SCALE GENOMIC DNA]</scope>
    <source>
        <strain evidence="1 2">Mfrc123</strain>
    </source>
</reference>
<sequence>MGGNISARGHDNVRFYTLVVGGPIPDSETLFAVGKSIFQVEELEMVLLVGDNDVDIIGAAETVVHAGEKTVFHRVGGKCVRLQGSCWRRHRGILDLDG</sequence>
<accession>A0A5M9K3F8</accession>
<gene>
    <name evidence="1" type="ORF">EYC84_004499</name>
</gene>